<dbReference type="AlphaFoldDB" id="X1SSZ2"/>
<sequence length="73" mass="7856">MLEQSPTEVLEGQVTLTGAAQQLPDEPCKSVTIENPITNAVVAMGHDNTVTLLNGYRIQPGATYSLDIDNTNR</sequence>
<feature type="non-terminal residue" evidence="1">
    <location>
        <position position="73"/>
    </location>
</feature>
<reference evidence="1" key="1">
    <citation type="journal article" date="2014" name="Front. Microbiol.">
        <title>High frequency of phylogenetically diverse reductive dehalogenase-homologous genes in deep subseafloor sedimentary metagenomes.</title>
        <authorList>
            <person name="Kawai M."/>
            <person name="Futagami T."/>
            <person name="Toyoda A."/>
            <person name="Takaki Y."/>
            <person name="Nishi S."/>
            <person name="Hori S."/>
            <person name="Arai W."/>
            <person name="Tsubouchi T."/>
            <person name="Morono Y."/>
            <person name="Uchiyama I."/>
            <person name="Ito T."/>
            <person name="Fujiyama A."/>
            <person name="Inagaki F."/>
            <person name="Takami H."/>
        </authorList>
    </citation>
    <scope>NUCLEOTIDE SEQUENCE</scope>
    <source>
        <strain evidence="1">Expedition CK06-06</strain>
    </source>
</reference>
<proteinExistence type="predicted"/>
<accession>X1SSZ2</accession>
<dbReference type="EMBL" id="BARW01016875">
    <property type="protein sequence ID" value="GAI96192.1"/>
    <property type="molecule type" value="Genomic_DNA"/>
</dbReference>
<name>X1SSZ2_9ZZZZ</name>
<gene>
    <name evidence="1" type="ORF">S12H4_29284</name>
</gene>
<protein>
    <submittedName>
        <fullName evidence="1">Uncharacterized protein</fullName>
    </submittedName>
</protein>
<comment type="caution">
    <text evidence="1">The sequence shown here is derived from an EMBL/GenBank/DDBJ whole genome shotgun (WGS) entry which is preliminary data.</text>
</comment>
<evidence type="ECO:0000313" key="1">
    <source>
        <dbReference type="EMBL" id="GAI96192.1"/>
    </source>
</evidence>
<organism evidence="1">
    <name type="scientific">marine sediment metagenome</name>
    <dbReference type="NCBI Taxonomy" id="412755"/>
    <lineage>
        <taxon>unclassified sequences</taxon>
        <taxon>metagenomes</taxon>
        <taxon>ecological metagenomes</taxon>
    </lineage>
</organism>